<organism evidence="1 2">
    <name type="scientific">Bombiscardovia apis</name>
    <dbReference type="NCBI Taxonomy" id="2932182"/>
    <lineage>
        <taxon>Bacteria</taxon>
        <taxon>Bacillati</taxon>
        <taxon>Actinomycetota</taxon>
        <taxon>Actinomycetes</taxon>
        <taxon>Bifidobacteriales</taxon>
        <taxon>Bifidobacteriaceae</taxon>
        <taxon>Bombiscardovia</taxon>
    </lineage>
</organism>
<sequence>MVEQMESEAGDLAWVQALQMAVEETFLIDDSREAFEHLVKRFAEADLLFELNEGEDSAYLYIPKHPGKSMPGAVVRSESLDNTIGEQQGKSVMVDFDAAVEPIGIKIMPART</sequence>
<gene>
    <name evidence="1" type="ORF">KIMH_06370</name>
</gene>
<dbReference type="RefSeq" id="WP_317643537.1">
    <property type="nucleotide sequence ID" value="NZ_AP026800.1"/>
</dbReference>
<keyword evidence="2" id="KW-1185">Reference proteome</keyword>
<dbReference type="Proteomes" id="UP001321748">
    <property type="component" value="Chromosome"/>
</dbReference>
<reference evidence="1 2" key="1">
    <citation type="journal article" date="2023" name="Microbiol. Spectr.">
        <title>Symbiosis of Carpenter Bees with Uncharacterized Lactic Acid Bacteria Showing NAD Auxotrophy.</title>
        <authorList>
            <person name="Kawasaki S."/>
            <person name="Ozawa K."/>
            <person name="Mori T."/>
            <person name="Yamamoto A."/>
            <person name="Ito M."/>
            <person name="Ohkuma M."/>
            <person name="Sakamoto M."/>
            <person name="Matsutani M."/>
        </authorList>
    </citation>
    <scope>NUCLEOTIDE SEQUENCE [LARGE SCALE GENOMIC DNA]</scope>
    <source>
        <strain evidence="1 2">KimH</strain>
    </source>
</reference>
<proteinExistence type="predicted"/>
<accession>A0ABM8BCA9</accession>
<evidence type="ECO:0008006" key="3">
    <source>
        <dbReference type="Google" id="ProtNLM"/>
    </source>
</evidence>
<evidence type="ECO:0000313" key="2">
    <source>
        <dbReference type="Proteomes" id="UP001321748"/>
    </source>
</evidence>
<dbReference type="EMBL" id="AP026800">
    <property type="protein sequence ID" value="BDR54526.1"/>
    <property type="molecule type" value="Genomic_DNA"/>
</dbReference>
<protein>
    <recommendedName>
        <fullName evidence="3">PH domain-containing protein</fullName>
    </recommendedName>
</protein>
<evidence type="ECO:0000313" key="1">
    <source>
        <dbReference type="EMBL" id="BDR54526.1"/>
    </source>
</evidence>
<name>A0ABM8BCA9_9BIFI</name>